<evidence type="ECO:0000313" key="9">
    <source>
        <dbReference type="EMBL" id="WFT75155.1"/>
    </source>
</evidence>
<accession>A0ABY8J310</accession>
<evidence type="ECO:0000313" key="10">
    <source>
        <dbReference type="Proteomes" id="UP001221597"/>
    </source>
</evidence>
<evidence type="ECO:0000256" key="1">
    <source>
        <dbReference type="ARBA" id="ARBA00004651"/>
    </source>
</evidence>
<feature type="transmembrane region" description="Helical" evidence="7">
    <location>
        <begin position="38"/>
        <end position="63"/>
    </location>
</feature>
<dbReference type="Gene3D" id="1.20.1250.20">
    <property type="entry name" value="MFS general substrate transporter like domains"/>
    <property type="match status" value="1"/>
</dbReference>
<keyword evidence="5 7" id="KW-1133">Transmembrane helix</keyword>
<keyword evidence="10" id="KW-1185">Reference proteome</keyword>
<feature type="domain" description="Major facilitator superfamily (MFS) profile" evidence="8">
    <location>
        <begin position="1"/>
        <end position="393"/>
    </location>
</feature>
<keyword evidence="6 7" id="KW-0472">Membrane</keyword>
<feature type="transmembrane region" description="Helical" evidence="7">
    <location>
        <begin position="134"/>
        <end position="160"/>
    </location>
</feature>
<dbReference type="RefSeq" id="WP_283077124.1">
    <property type="nucleotide sequence ID" value="NZ_CP121671.1"/>
</dbReference>
<evidence type="ECO:0000259" key="8">
    <source>
        <dbReference type="PROSITE" id="PS50850"/>
    </source>
</evidence>
<sequence length="403" mass="45041">MNRTNRNKLLSGYFLYECGRAMYFVLVTWVLFQWTGNALYTGLFVSFGFVPGLFSNLIFGVLVDRHNRKMLANLASGMSLFILSLLLFSFVYEWVTPWWMIATHMVLQTTGSLFRPSLQALVAEVFDQQELPRIFSLSGAATISGSLLGAALGGIFSSWFATPLSLAMVLVFYLSAFISISLMKYIPSSERKHMKKQRFFTELKDGFAYLKSHTILHSLFMMMMLGQLTFHTTLGFLSVYTSAYLDRSALIYGFLDVTFSIGGITAGLLGAWWWRKLKNHLAIGSLASIALGLLLLGITRNVWMAFTGVLFVGVGTSFVRALLQSVQQIATEKEYHGRMSSFRMLCNQASVIITGPLFGVIASTLSANVVFMTLLIPVSLGMIWSIYQSRHPLFMEITSNKTA</sequence>
<dbReference type="PANTHER" id="PTHR43266:SF2">
    <property type="entry name" value="MAJOR FACILITATOR SUPERFAMILY (MFS) PROFILE DOMAIN-CONTAINING PROTEIN"/>
    <property type="match status" value="1"/>
</dbReference>
<protein>
    <submittedName>
        <fullName evidence="9">MFS transporter</fullName>
    </submittedName>
</protein>
<organism evidence="9 10">
    <name type="scientific">Halobacillus naozhouensis</name>
    <dbReference type="NCBI Taxonomy" id="554880"/>
    <lineage>
        <taxon>Bacteria</taxon>
        <taxon>Bacillati</taxon>
        <taxon>Bacillota</taxon>
        <taxon>Bacilli</taxon>
        <taxon>Bacillales</taxon>
        <taxon>Bacillaceae</taxon>
        <taxon>Halobacillus</taxon>
    </lineage>
</organism>
<reference evidence="9 10" key="1">
    <citation type="submission" date="2023-04" db="EMBL/GenBank/DDBJ databases">
        <title>Genome sequence of Halobacillus naozhouensis KACC 21980.</title>
        <authorList>
            <person name="Kim S."/>
            <person name="Heo J."/>
            <person name="Kwon S.-W."/>
        </authorList>
    </citation>
    <scope>NUCLEOTIDE SEQUENCE [LARGE SCALE GENOMIC DNA]</scope>
    <source>
        <strain evidence="9 10">KCTC 13234</strain>
    </source>
</reference>
<evidence type="ECO:0000256" key="5">
    <source>
        <dbReference type="ARBA" id="ARBA00022989"/>
    </source>
</evidence>
<evidence type="ECO:0000256" key="6">
    <source>
        <dbReference type="ARBA" id="ARBA00023136"/>
    </source>
</evidence>
<feature type="transmembrane region" description="Helical" evidence="7">
    <location>
        <begin position="70"/>
        <end position="92"/>
    </location>
</feature>
<dbReference type="PROSITE" id="PS50850">
    <property type="entry name" value="MFS"/>
    <property type="match status" value="1"/>
</dbReference>
<dbReference type="PANTHER" id="PTHR43266">
    <property type="entry name" value="MACROLIDE-EFFLUX PROTEIN"/>
    <property type="match status" value="1"/>
</dbReference>
<keyword evidence="2" id="KW-0813">Transport</keyword>
<dbReference type="InterPro" id="IPR020846">
    <property type="entry name" value="MFS_dom"/>
</dbReference>
<feature type="transmembrane region" description="Helical" evidence="7">
    <location>
        <begin position="207"/>
        <end position="230"/>
    </location>
</feature>
<keyword evidence="3" id="KW-1003">Cell membrane</keyword>
<comment type="subcellular location">
    <subcellularLocation>
        <location evidence="1">Cell membrane</location>
        <topology evidence="1">Multi-pass membrane protein</topology>
    </subcellularLocation>
</comment>
<keyword evidence="4 7" id="KW-0812">Transmembrane</keyword>
<dbReference type="Pfam" id="PF07690">
    <property type="entry name" value="MFS_1"/>
    <property type="match status" value="1"/>
</dbReference>
<feature type="transmembrane region" description="Helical" evidence="7">
    <location>
        <begin position="369"/>
        <end position="387"/>
    </location>
</feature>
<name>A0ABY8J310_9BACI</name>
<feature type="transmembrane region" description="Helical" evidence="7">
    <location>
        <begin position="304"/>
        <end position="323"/>
    </location>
</feature>
<feature type="transmembrane region" description="Helical" evidence="7">
    <location>
        <begin position="12"/>
        <end position="32"/>
    </location>
</feature>
<evidence type="ECO:0000256" key="3">
    <source>
        <dbReference type="ARBA" id="ARBA00022475"/>
    </source>
</evidence>
<dbReference type="SUPFAM" id="SSF103473">
    <property type="entry name" value="MFS general substrate transporter"/>
    <property type="match status" value="1"/>
</dbReference>
<proteinExistence type="predicted"/>
<feature type="transmembrane region" description="Helical" evidence="7">
    <location>
        <begin position="281"/>
        <end position="298"/>
    </location>
</feature>
<dbReference type="Proteomes" id="UP001221597">
    <property type="component" value="Chromosome"/>
</dbReference>
<evidence type="ECO:0000256" key="7">
    <source>
        <dbReference type="SAM" id="Phobius"/>
    </source>
</evidence>
<dbReference type="InterPro" id="IPR011701">
    <property type="entry name" value="MFS"/>
</dbReference>
<gene>
    <name evidence="9" type="ORF">P9989_01735</name>
</gene>
<evidence type="ECO:0000256" key="4">
    <source>
        <dbReference type="ARBA" id="ARBA00022692"/>
    </source>
</evidence>
<feature type="transmembrane region" description="Helical" evidence="7">
    <location>
        <begin position="166"/>
        <end position="186"/>
    </location>
</feature>
<dbReference type="CDD" id="cd06173">
    <property type="entry name" value="MFS_MefA_like"/>
    <property type="match status" value="1"/>
</dbReference>
<feature type="transmembrane region" description="Helical" evidence="7">
    <location>
        <begin position="98"/>
        <end position="114"/>
    </location>
</feature>
<evidence type="ECO:0000256" key="2">
    <source>
        <dbReference type="ARBA" id="ARBA00022448"/>
    </source>
</evidence>
<feature type="transmembrane region" description="Helical" evidence="7">
    <location>
        <begin position="344"/>
        <end position="363"/>
    </location>
</feature>
<dbReference type="EMBL" id="CP121671">
    <property type="protein sequence ID" value="WFT75155.1"/>
    <property type="molecule type" value="Genomic_DNA"/>
</dbReference>
<feature type="transmembrane region" description="Helical" evidence="7">
    <location>
        <begin position="250"/>
        <end position="274"/>
    </location>
</feature>
<dbReference type="InterPro" id="IPR036259">
    <property type="entry name" value="MFS_trans_sf"/>
</dbReference>